<dbReference type="Gene3D" id="3.20.20.370">
    <property type="entry name" value="Glycoside hydrolase/deacetylase"/>
    <property type="match status" value="1"/>
</dbReference>
<dbReference type="Proteomes" id="UP001556367">
    <property type="component" value="Unassembled WGS sequence"/>
</dbReference>
<proteinExistence type="predicted"/>
<accession>A0ABR3IX36</accession>
<protein>
    <recommendedName>
        <fullName evidence="3">Lactam utilization protein</fullName>
    </recommendedName>
</protein>
<dbReference type="InterPro" id="IPR005501">
    <property type="entry name" value="LamB/YcsF/PxpA-like"/>
</dbReference>
<sequence>MTLKATVNCDMGEGFSLYTIADDSALMQTIHLANIACGFHASDFEIMNKTVLLAKEHGVRVGAHPSLPDRQGFGRREMAMKPDELVSCFVYQVGALNGFLQRHGVALHHIKPHGAIYGQTSRDIELARAAVSVAKIFGGKQSDVAFVGLAGTEHQRAAEEAGVKFIAEWFADLDYSPEGKLIITQKHDPIPHDVITKRVKNLLENGQVTTTDGTTIPLGANVAEMSICCHSDTPGAVENAQLVKRLVDESNARAGYTDV</sequence>
<gene>
    <name evidence="1" type="ORF">HGRIS_010527</name>
</gene>
<dbReference type="InterPro" id="IPR011330">
    <property type="entry name" value="Glyco_hydro/deAcase_b/a-brl"/>
</dbReference>
<organism evidence="1 2">
    <name type="scientific">Hohenbuehelia grisea</name>
    <dbReference type="NCBI Taxonomy" id="104357"/>
    <lineage>
        <taxon>Eukaryota</taxon>
        <taxon>Fungi</taxon>
        <taxon>Dikarya</taxon>
        <taxon>Basidiomycota</taxon>
        <taxon>Agaricomycotina</taxon>
        <taxon>Agaricomycetes</taxon>
        <taxon>Agaricomycetidae</taxon>
        <taxon>Agaricales</taxon>
        <taxon>Pleurotineae</taxon>
        <taxon>Pleurotaceae</taxon>
        <taxon>Hohenbuehelia</taxon>
    </lineage>
</organism>
<evidence type="ECO:0008006" key="3">
    <source>
        <dbReference type="Google" id="ProtNLM"/>
    </source>
</evidence>
<reference evidence="2" key="1">
    <citation type="submission" date="2024-06" db="EMBL/GenBank/DDBJ databases">
        <title>Multi-omics analyses provide insights into the biosynthesis of the anticancer antibiotic pleurotin in Hohenbuehelia grisea.</title>
        <authorList>
            <person name="Weaver J.A."/>
            <person name="Alberti F."/>
        </authorList>
    </citation>
    <scope>NUCLEOTIDE SEQUENCE [LARGE SCALE GENOMIC DNA]</scope>
    <source>
        <strain evidence="2">T-177</strain>
    </source>
</reference>
<dbReference type="PANTHER" id="PTHR30292">
    <property type="entry name" value="UNCHARACTERIZED PROTEIN YBGL-RELATED"/>
    <property type="match status" value="1"/>
</dbReference>
<dbReference type="SUPFAM" id="SSF88713">
    <property type="entry name" value="Glycoside hydrolase/deacetylase"/>
    <property type="match status" value="1"/>
</dbReference>
<keyword evidence="2" id="KW-1185">Reference proteome</keyword>
<dbReference type="NCBIfam" id="NF003814">
    <property type="entry name" value="PRK05406.1-3"/>
    <property type="match status" value="1"/>
</dbReference>
<dbReference type="NCBIfam" id="NF003816">
    <property type="entry name" value="PRK05406.1-5"/>
    <property type="match status" value="1"/>
</dbReference>
<name>A0ABR3IX36_9AGAR</name>
<dbReference type="PANTHER" id="PTHR30292:SF0">
    <property type="entry name" value="5-OXOPROLINASE SUBUNIT A"/>
    <property type="match status" value="1"/>
</dbReference>
<dbReference type="Pfam" id="PF03746">
    <property type="entry name" value="LamB_YcsF"/>
    <property type="match status" value="1"/>
</dbReference>
<evidence type="ECO:0000313" key="1">
    <source>
        <dbReference type="EMBL" id="KAL0947892.1"/>
    </source>
</evidence>
<evidence type="ECO:0000313" key="2">
    <source>
        <dbReference type="Proteomes" id="UP001556367"/>
    </source>
</evidence>
<comment type="caution">
    <text evidence="1">The sequence shown here is derived from an EMBL/GenBank/DDBJ whole genome shotgun (WGS) entry which is preliminary data.</text>
</comment>
<dbReference type="EMBL" id="JASNQZ010000014">
    <property type="protein sequence ID" value="KAL0947892.1"/>
    <property type="molecule type" value="Genomic_DNA"/>
</dbReference>